<name>A0ABY7XX22_9GAMM</name>
<feature type="compositionally biased region" description="Basic residues" evidence="1">
    <location>
        <begin position="17"/>
        <end position="28"/>
    </location>
</feature>
<dbReference type="Proteomes" id="UP001216828">
    <property type="component" value="Chromosome"/>
</dbReference>
<evidence type="ECO:0008006" key="4">
    <source>
        <dbReference type="Google" id="ProtNLM"/>
    </source>
</evidence>
<evidence type="ECO:0000256" key="1">
    <source>
        <dbReference type="SAM" id="MobiDB-lite"/>
    </source>
</evidence>
<evidence type="ECO:0000313" key="3">
    <source>
        <dbReference type="Proteomes" id="UP001216828"/>
    </source>
</evidence>
<feature type="region of interest" description="Disordered" evidence="1">
    <location>
        <begin position="1"/>
        <end position="28"/>
    </location>
</feature>
<reference evidence="2 3" key="1">
    <citation type="submission" date="2021-08" db="EMBL/GenBank/DDBJ databases">
        <title>Stenotrophomonas forensis sp. nov., isolated from contaminated viral transport media.</title>
        <authorList>
            <person name="Nguyen S.V."/>
            <person name="Edwards D."/>
            <person name="Scott S."/>
            <person name="Doss J."/>
            <person name="Merid S."/>
            <person name="Zelaya E."/>
            <person name="Maza C."/>
            <person name="Mann M."/>
            <person name="Hamilton B."/>
            <person name="Blackwell R."/>
            <person name="Tran A."/>
            <person name="Hauser J."/>
        </authorList>
    </citation>
    <scope>NUCLEOTIDE SEQUENCE [LARGE SCALE GENOMIC DNA]</scope>
    <source>
        <strain evidence="2 3">DFS-20110405</strain>
    </source>
</reference>
<organism evidence="2 3">
    <name type="scientific">Stenotrophomonas forensis</name>
    <dbReference type="NCBI Taxonomy" id="2871169"/>
    <lineage>
        <taxon>Bacteria</taxon>
        <taxon>Pseudomonadati</taxon>
        <taxon>Pseudomonadota</taxon>
        <taxon>Gammaproteobacteria</taxon>
        <taxon>Lysobacterales</taxon>
        <taxon>Lysobacteraceae</taxon>
        <taxon>Stenotrophomonas</taxon>
        <taxon>Stenotrophomonas maltophilia group</taxon>
    </lineage>
</organism>
<sequence length="172" mass="19130">MSKKTRKSRGAKLQANKGKRGGRPSKSKVKLGPLEAILLAEGFSRLIDLLTSPGVLGFATTARENLLRQHEGWATGASDLSSSSEVRMSILQDKLFTEDLLRMVISELPKVELDSEGDSSYQALHTLLVDIYHERDKRHEACIRLGAFFERATLNSMATKRRPAPDRPKTIL</sequence>
<dbReference type="EMBL" id="CP082270">
    <property type="protein sequence ID" value="WDM62272.1"/>
    <property type="molecule type" value="Genomic_DNA"/>
</dbReference>
<proteinExistence type="predicted"/>
<dbReference type="RefSeq" id="WP_274510697.1">
    <property type="nucleotide sequence ID" value="NZ_CP082270.1"/>
</dbReference>
<evidence type="ECO:0000313" key="2">
    <source>
        <dbReference type="EMBL" id="WDM62272.1"/>
    </source>
</evidence>
<feature type="compositionally biased region" description="Basic residues" evidence="1">
    <location>
        <begin position="1"/>
        <end position="10"/>
    </location>
</feature>
<keyword evidence="3" id="KW-1185">Reference proteome</keyword>
<protein>
    <recommendedName>
        <fullName evidence="4">Immunity protein 30 domain-containing protein</fullName>
    </recommendedName>
</protein>
<accession>A0ABY7XX22</accession>
<gene>
    <name evidence="2" type="ORF">K5L94_14190</name>
</gene>